<organism evidence="2 3">
    <name type="scientific">Olea europaea subsp. europaea</name>
    <dbReference type="NCBI Taxonomy" id="158383"/>
    <lineage>
        <taxon>Eukaryota</taxon>
        <taxon>Viridiplantae</taxon>
        <taxon>Streptophyta</taxon>
        <taxon>Embryophyta</taxon>
        <taxon>Tracheophyta</taxon>
        <taxon>Spermatophyta</taxon>
        <taxon>Magnoliopsida</taxon>
        <taxon>eudicotyledons</taxon>
        <taxon>Gunneridae</taxon>
        <taxon>Pentapetalae</taxon>
        <taxon>asterids</taxon>
        <taxon>lamiids</taxon>
        <taxon>Lamiales</taxon>
        <taxon>Oleaceae</taxon>
        <taxon>Oleeae</taxon>
        <taxon>Olea</taxon>
    </lineage>
</organism>
<dbReference type="Gramene" id="OE9A113432T1">
    <property type="protein sequence ID" value="OE9A113432C1"/>
    <property type="gene ID" value="OE9A113432"/>
</dbReference>
<evidence type="ECO:0000256" key="1">
    <source>
        <dbReference type="SAM" id="MobiDB-lite"/>
    </source>
</evidence>
<comment type="caution">
    <text evidence="2">The sequence shown here is derived from an EMBL/GenBank/DDBJ whole genome shotgun (WGS) entry which is preliminary data.</text>
</comment>
<sequence length="53" mass="5481">MRQHDASSSRVQIPPSVSTVITPVPQPTGTSSHAPFQSFASSVALPIAIALPI</sequence>
<dbReference type="EMBL" id="CACTIH010009053">
    <property type="protein sequence ID" value="CAA3021357.1"/>
    <property type="molecule type" value="Genomic_DNA"/>
</dbReference>
<evidence type="ECO:0000313" key="2">
    <source>
        <dbReference type="EMBL" id="CAA3021357.1"/>
    </source>
</evidence>
<proteinExistence type="predicted"/>
<feature type="non-terminal residue" evidence="2">
    <location>
        <position position="53"/>
    </location>
</feature>
<keyword evidence="3" id="KW-1185">Reference proteome</keyword>
<protein>
    <submittedName>
        <fullName evidence="2">Uncharacterized protein</fullName>
    </submittedName>
</protein>
<dbReference type="AlphaFoldDB" id="A0A8S0UTU2"/>
<name>A0A8S0UTU2_OLEEU</name>
<feature type="compositionally biased region" description="Low complexity" evidence="1">
    <location>
        <begin position="13"/>
        <end position="23"/>
    </location>
</feature>
<gene>
    <name evidence="2" type="ORF">OLEA9_A113432</name>
</gene>
<feature type="region of interest" description="Disordered" evidence="1">
    <location>
        <begin position="1"/>
        <end position="35"/>
    </location>
</feature>
<dbReference type="Proteomes" id="UP000594638">
    <property type="component" value="Unassembled WGS sequence"/>
</dbReference>
<accession>A0A8S0UTU2</accession>
<reference evidence="2 3" key="1">
    <citation type="submission" date="2019-12" db="EMBL/GenBank/DDBJ databases">
        <authorList>
            <person name="Alioto T."/>
            <person name="Alioto T."/>
            <person name="Gomez Garrido J."/>
        </authorList>
    </citation>
    <scope>NUCLEOTIDE SEQUENCE [LARGE SCALE GENOMIC DNA]</scope>
</reference>
<evidence type="ECO:0000313" key="3">
    <source>
        <dbReference type="Proteomes" id="UP000594638"/>
    </source>
</evidence>